<feature type="region of interest" description="Disordered" evidence="1">
    <location>
        <begin position="59"/>
        <end position="116"/>
    </location>
</feature>
<evidence type="ECO:0000313" key="2">
    <source>
        <dbReference type="EMBL" id="PMD36960.1"/>
    </source>
</evidence>
<feature type="compositionally biased region" description="Polar residues" evidence="1">
    <location>
        <begin position="96"/>
        <end position="116"/>
    </location>
</feature>
<evidence type="ECO:0000256" key="1">
    <source>
        <dbReference type="SAM" id="MobiDB-lite"/>
    </source>
</evidence>
<accession>A0A2J6REL2</accession>
<dbReference type="EMBL" id="KZ613950">
    <property type="protein sequence ID" value="PMD36960.1"/>
    <property type="molecule type" value="Genomic_DNA"/>
</dbReference>
<gene>
    <name evidence="2" type="ORF">L207DRAFT_586644</name>
</gene>
<sequence>MLARMLDCEATIMAVQRVYKSNESAGLRAEQNYLLEKLYNAQQVALALRYGRATVNAQQQIASPGGVEEDSDSEQGDFERTDSEESDSEEDDFVKRTTNNSAAKSTNGMEHGSLQR</sequence>
<dbReference type="AlphaFoldDB" id="A0A2J6REL2"/>
<evidence type="ECO:0000313" key="3">
    <source>
        <dbReference type="Proteomes" id="UP000235786"/>
    </source>
</evidence>
<proteinExistence type="predicted"/>
<keyword evidence="3" id="KW-1185">Reference proteome</keyword>
<organism evidence="2 3">
    <name type="scientific">Hyaloscypha variabilis (strain UAMH 11265 / GT02V1 / F)</name>
    <name type="common">Meliniomyces variabilis</name>
    <dbReference type="NCBI Taxonomy" id="1149755"/>
    <lineage>
        <taxon>Eukaryota</taxon>
        <taxon>Fungi</taxon>
        <taxon>Dikarya</taxon>
        <taxon>Ascomycota</taxon>
        <taxon>Pezizomycotina</taxon>
        <taxon>Leotiomycetes</taxon>
        <taxon>Helotiales</taxon>
        <taxon>Hyaloscyphaceae</taxon>
        <taxon>Hyaloscypha</taxon>
        <taxon>Hyaloscypha variabilis</taxon>
    </lineage>
</organism>
<dbReference type="Proteomes" id="UP000235786">
    <property type="component" value="Unassembled WGS sequence"/>
</dbReference>
<name>A0A2J6REL2_HYAVF</name>
<protein>
    <submittedName>
        <fullName evidence="2">Uncharacterized protein</fullName>
    </submittedName>
</protein>
<reference evidence="2 3" key="1">
    <citation type="submission" date="2016-04" db="EMBL/GenBank/DDBJ databases">
        <title>A degradative enzymes factory behind the ericoid mycorrhizal symbiosis.</title>
        <authorList>
            <consortium name="DOE Joint Genome Institute"/>
            <person name="Martino E."/>
            <person name="Morin E."/>
            <person name="Grelet G."/>
            <person name="Kuo A."/>
            <person name="Kohler A."/>
            <person name="Daghino S."/>
            <person name="Barry K."/>
            <person name="Choi C."/>
            <person name="Cichocki N."/>
            <person name="Clum A."/>
            <person name="Copeland A."/>
            <person name="Hainaut M."/>
            <person name="Haridas S."/>
            <person name="Labutti K."/>
            <person name="Lindquist E."/>
            <person name="Lipzen A."/>
            <person name="Khouja H.-R."/>
            <person name="Murat C."/>
            <person name="Ohm R."/>
            <person name="Olson A."/>
            <person name="Spatafora J."/>
            <person name="Veneault-Fourrey C."/>
            <person name="Henrissat B."/>
            <person name="Grigoriev I."/>
            <person name="Martin F."/>
            <person name="Perotto S."/>
        </authorList>
    </citation>
    <scope>NUCLEOTIDE SEQUENCE [LARGE SCALE GENOMIC DNA]</scope>
    <source>
        <strain evidence="2 3">F</strain>
    </source>
</reference>
<feature type="compositionally biased region" description="Acidic residues" evidence="1">
    <location>
        <begin position="67"/>
        <end position="76"/>
    </location>
</feature>